<reference evidence="3" key="1">
    <citation type="submission" date="2019-11" db="EMBL/GenBank/DDBJ databases">
        <authorList>
            <person name="Feng L."/>
        </authorList>
    </citation>
    <scope>NUCLEOTIDE SEQUENCE</scope>
    <source>
        <strain evidence="3">CsymbiosumLFYP84</strain>
    </source>
</reference>
<feature type="transmembrane region" description="Helical" evidence="2">
    <location>
        <begin position="33"/>
        <end position="56"/>
    </location>
</feature>
<dbReference type="EMBL" id="CACRUA010000020">
    <property type="protein sequence ID" value="VYU19374.1"/>
    <property type="molecule type" value="Genomic_DNA"/>
</dbReference>
<evidence type="ECO:0000256" key="2">
    <source>
        <dbReference type="SAM" id="Phobius"/>
    </source>
</evidence>
<keyword evidence="2" id="KW-0812">Transmembrane</keyword>
<evidence type="ECO:0000313" key="3">
    <source>
        <dbReference type="EMBL" id="VYU19374.1"/>
    </source>
</evidence>
<proteinExistence type="predicted"/>
<feature type="region of interest" description="Disordered" evidence="1">
    <location>
        <begin position="173"/>
        <end position="217"/>
    </location>
</feature>
<feature type="transmembrane region" description="Helical" evidence="2">
    <location>
        <begin position="7"/>
        <end position="27"/>
    </location>
</feature>
<organism evidence="3">
    <name type="scientific">Clostridium symbiosum</name>
    <name type="common">Bacteroides symbiosus</name>
    <dbReference type="NCBI Taxonomy" id="1512"/>
    <lineage>
        <taxon>Bacteria</taxon>
        <taxon>Bacillati</taxon>
        <taxon>Bacillota</taxon>
        <taxon>Clostridia</taxon>
        <taxon>Lachnospirales</taxon>
        <taxon>Lachnospiraceae</taxon>
        <taxon>Otoolea</taxon>
    </lineage>
</organism>
<feature type="compositionally biased region" description="Basic and acidic residues" evidence="1">
    <location>
        <begin position="187"/>
        <end position="198"/>
    </location>
</feature>
<accession>A0A6N3CUT9</accession>
<name>A0A6N3CUT9_CLOSY</name>
<dbReference type="Pfam" id="PF09581">
    <property type="entry name" value="Spore_III_AF"/>
    <property type="match status" value="1"/>
</dbReference>
<dbReference type="InterPro" id="IPR014245">
    <property type="entry name" value="Spore_III_AF"/>
</dbReference>
<dbReference type="AlphaFoldDB" id="A0A6N3CUT9"/>
<keyword evidence="2" id="KW-0472">Membrane</keyword>
<keyword evidence="2" id="KW-1133">Transmembrane helix</keyword>
<dbReference type="RefSeq" id="WP_021642582.1">
    <property type="nucleotide sequence ID" value="NZ_CACRUA010000020.1"/>
</dbReference>
<gene>
    <name evidence="3" type="ORF">CSLFYP84_01549</name>
</gene>
<protein>
    <submittedName>
        <fullName evidence="3">Stage III sporulation protein AF (Spore_III_AF)</fullName>
    </submittedName>
</protein>
<sequence>MEGIYRWVSNIVYYLIFVTIITNLLPAGKYEKYLRLFAGCILILLVLQPLTGGLRLDEKINAIFRSVSFENEAGELKGRLDEMEQKRLDRVIGRYEEAAEDELLRLAREEGLEAAEASVVIEQDSRNPDFGKVKKIVLKFRKEDEAESAPANSGAGGGVDRITLEEVEKVSVRLDKKSAEGEGAEAEEVRKEKRDKKNAAPAAGKVIAQQEPYGRDSEAIRQFRRTIAGYYQMEEENVEIGLED</sequence>
<evidence type="ECO:0000256" key="1">
    <source>
        <dbReference type="SAM" id="MobiDB-lite"/>
    </source>
</evidence>